<accession>A0A347ZNC2</accession>
<comment type="caution">
    <text evidence="4">The sequence shown here is derived from an EMBL/GenBank/DDBJ whole genome shotgun (WGS) entry which is preliminary data.</text>
</comment>
<dbReference type="AlphaFoldDB" id="A0A347ZNC2"/>
<dbReference type="InterPro" id="IPR051556">
    <property type="entry name" value="N-term/lysine_N-AcTrnsfr"/>
</dbReference>
<dbReference type="OrthoDB" id="147954at2"/>
<protein>
    <submittedName>
        <fullName evidence="4">Acetyltransferase (GNAT) family protein</fullName>
    </submittedName>
</protein>
<keyword evidence="1 4" id="KW-0808">Transferase</keyword>
<sequence length="210" mass="23557">MENSNIHPAGPQNADLAGELLMETLYGFGVYQNGLGSAERGRKALSDYFRLPGNRFSYQLSHFAYVGGKPAALLLAFPGRLFGRVTRRTFWQMLRVYSPVEVIEFFRRAWILKDEEEVARDEFYVAHLAVCADFRRKGLGQSLLKHANELALQSGLHKVSLLAELENTGAIALYKGFGFTTVKTYSHPHQLPLTGSPGYVKMVKDLSIEE</sequence>
<dbReference type="PANTHER" id="PTHR42919:SF8">
    <property type="entry name" value="N-ALPHA-ACETYLTRANSFERASE 50"/>
    <property type="match status" value="1"/>
</dbReference>
<feature type="domain" description="N-acetyltransferase" evidence="3">
    <location>
        <begin position="4"/>
        <end position="207"/>
    </location>
</feature>
<organism evidence="4 5">
    <name type="scientific">Pelolinea submarina</name>
    <dbReference type="NCBI Taxonomy" id="913107"/>
    <lineage>
        <taxon>Bacteria</taxon>
        <taxon>Bacillati</taxon>
        <taxon>Chloroflexota</taxon>
        <taxon>Anaerolineae</taxon>
        <taxon>Anaerolineales</taxon>
        <taxon>Anaerolineaceae</taxon>
        <taxon>Pelolinea</taxon>
    </lineage>
</organism>
<keyword evidence="2" id="KW-0012">Acyltransferase</keyword>
<dbReference type="Pfam" id="PF00583">
    <property type="entry name" value="Acetyltransf_1"/>
    <property type="match status" value="1"/>
</dbReference>
<dbReference type="Gene3D" id="3.40.630.30">
    <property type="match status" value="1"/>
</dbReference>
<dbReference type="Proteomes" id="UP000256388">
    <property type="component" value="Unassembled WGS sequence"/>
</dbReference>
<dbReference type="InterPro" id="IPR000182">
    <property type="entry name" value="GNAT_dom"/>
</dbReference>
<evidence type="ECO:0000313" key="5">
    <source>
        <dbReference type="Proteomes" id="UP000256388"/>
    </source>
</evidence>
<proteinExistence type="predicted"/>
<evidence type="ECO:0000256" key="2">
    <source>
        <dbReference type="ARBA" id="ARBA00023315"/>
    </source>
</evidence>
<gene>
    <name evidence="4" type="ORF">DFR64_1772</name>
</gene>
<name>A0A347ZNC2_9CHLR</name>
<dbReference type="CDD" id="cd04301">
    <property type="entry name" value="NAT_SF"/>
    <property type="match status" value="1"/>
</dbReference>
<keyword evidence="5" id="KW-1185">Reference proteome</keyword>
<dbReference type="PROSITE" id="PS51186">
    <property type="entry name" value="GNAT"/>
    <property type="match status" value="1"/>
</dbReference>
<dbReference type="PANTHER" id="PTHR42919">
    <property type="entry name" value="N-ALPHA-ACETYLTRANSFERASE"/>
    <property type="match status" value="1"/>
</dbReference>
<evidence type="ECO:0000313" key="4">
    <source>
        <dbReference type="EMBL" id="REG08405.1"/>
    </source>
</evidence>
<dbReference type="SUPFAM" id="SSF55729">
    <property type="entry name" value="Acyl-CoA N-acyltransferases (Nat)"/>
    <property type="match status" value="1"/>
</dbReference>
<dbReference type="RefSeq" id="WP_116225061.1">
    <property type="nucleotide sequence ID" value="NZ_AP018437.1"/>
</dbReference>
<dbReference type="InterPro" id="IPR016181">
    <property type="entry name" value="Acyl_CoA_acyltransferase"/>
</dbReference>
<reference evidence="4 5" key="1">
    <citation type="submission" date="2018-08" db="EMBL/GenBank/DDBJ databases">
        <title>Genomic Encyclopedia of Type Strains, Phase IV (KMG-IV): sequencing the most valuable type-strain genomes for metagenomic binning, comparative biology and taxonomic classification.</title>
        <authorList>
            <person name="Goeker M."/>
        </authorList>
    </citation>
    <scope>NUCLEOTIDE SEQUENCE [LARGE SCALE GENOMIC DNA]</scope>
    <source>
        <strain evidence="4 5">DSM 23923</strain>
    </source>
</reference>
<dbReference type="GO" id="GO:0016747">
    <property type="term" value="F:acyltransferase activity, transferring groups other than amino-acyl groups"/>
    <property type="evidence" value="ECO:0007669"/>
    <property type="project" value="InterPro"/>
</dbReference>
<dbReference type="EMBL" id="QUMS01000002">
    <property type="protein sequence ID" value="REG08405.1"/>
    <property type="molecule type" value="Genomic_DNA"/>
</dbReference>
<evidence type="ECO:0000259" key="3">
    <source>
        <dbReference type="PROSITE" id="PS51186"/>
    </source>
</evidence>
<evidence type="ECO:0000256" key="1">
    <source>
        <dbReference type="ARBA" id="ARBA00022679"/>
    </source>
</evidence>